<dbReference type="Proteomes" id="UP000818029">
    <property type="component" value="Chromosome A11"/>
</dbReference>
<dbReference type="RefSeq" id="XP_040935941.1">
    <property type="nucleotide sequence ID" value="XM_041080007.1"/>
</dbReference>
<name>A0ABM2YZN2_GOSHI</name>
<keyword evidence="1" id="KW-1185">Reference proteome</keyword>
<gene>
    <name evidence="2" type="primary">LOC121209393</name>
</gene>
<protein>
    <submittedName>
        <fullName evidence="2">Uncharacterized protein isoform X1</fullName>
    </submittedName>
</protein>
<organism evidence="1 2">
    <name type="scientific">Gossypium hirsutum</name>
    <name type="common">Upland cotton</name>
    <name type="synonym">Gossypium mexicanum</name>
    <dbReference type="NCBI Taxonomy" id="3635"/>
    <lineage>
        <taxon>Eukaryota</taxon>
        <taxon>Viridiplantae</taxon>
        <taxon>Streptophyta</taxon>
        <taxon>Embryophyta</taxon>
        <taxon>Tracheophyta</taxon>
        <taxon>Spermatophyta</taxon>
        <taxon>Magnoliopsida</taxon>
        <taxon>eudicotyledons</taxon>
        <taxon>Gunneridae</taxon>
        <taxon>Pentapetalae</taxon>
        <taxon>rosids</taxon>
        <taxon>malvids</taxon>
        <taxon>Malvales</taxon>
        <taxon>Malvaceae</taxon>
        <taxon>Malvoideae</taxon>
        <taxon>Gossypium</taxon>
    </lineage>
</organism>
<proteinExistence type="predicted"/>
<dbReference type="GeneID" id="121209393"/>
<evidence type="ECO:0000313" key="1">
    <source>
        <dbReference type="Proteomes" id="UP000818029"/>
    </source>
</evidence>
<reference evidence="2" key="2">
    <citation type="submission" date="2025-08" db="UniProtKB">
        <authorList>
            <consortium name="RefSeq"/>
        </authorList>
    </citation>
    <scope>IDENTIFICATION</scope>
</reference>
<evidence type="ECO:0000313" key="2">
    <source>
        <dbReference type="RefSeq" id="XP_040935941.1"/>
    </source>
</evidence>
<accession>A0ABM2YZN2</accession>
<sequence>MGRASVRAQNALTPRGGGRLLYLLISVLRKAIEFNDYISFIKAIQLSCKRGFHTCQAWASIQYPTKGQQTGTKLKAREILGAKSVNLKINWASMRSRREVVSKMQSVEDFGGKNAKKEIL</sequence>
<reference evidence="1" key="1">
    <citation type="journal article" date="2020" name="Nat. Genet.">
        <title>Genomic diversifications of five Gossypium allopolyploid species and their impact on cotton improvement.</title>
        <authorList>
            <person name="Chen Z.J."/>
            <person name="Sreedasyam A."/>
            <person name="Ando A."/>
            <person name="Song Q."/>
            <person name="De Santiago L.M."/>
            <person name="Hulse-Kemp A.M."/>
            <person name="Ding M."/>
            <person name="Ye W."/>
            <person name="Kirkbride R.C."/>
            <person name="Jenkins J."/>
            <person name="Plott C."/>
            <person name="Lovell J."/>
            <person name="Lin Y.M."/>
            <person name="Vaughn R."/>
            <person name="Liu B."/>
            <person name="Simpson S."/>
            <person name="Scheffler B.E."/>
            <person name="Wen L."/>
            <person name="Saski C.A."/>
            <person name="Grover C.E."/>
            <person name="Hu G."/>
            <person name="Conover J.L."/>
            <person name="Carlson J.W."/>
            <person name="Shu S."/>
            <person name="Boston L.B."/>
            <person name="Williams M."/>
            <person name="Peterson D.G."/>
            <person name="McGee K."/>
            <person name="Jones D.C."/>
            <person name="Wendel J.F."/>
            <person name="Stelly D.M."/>
            <person name="Grimwood J."/>
            <person name="Schmutz J."/>
        </authorList>
    </citation>
    <scope>NUCLEOTIDE SEQUENCE [LARGE SCALE GENOMIC DNA]</scope>
    <source>
        <strain evidence="1">cv. TM-1</strain>
    </source>
</reference>